<protein>
    <submittedName>
        <fullName evidence="1">Uncharacterized protein</fullName>
    </submittedName>
</protein>
<reference evidence="1" key="1">
    <citation type="submission" date="2021-05" db="EMBL/GenBank/DDBJ databases">
        <authorList>
            <person name="Pan Q."/>
            <person name="Jouanno E."/>
            <person name="Zahm M."/>
            <person name="Klopp C."/>
            <person name="Cabau C."/>
            <person name="Louis A."/>
            <person name="Berthelot C."/>
            <person name="Parey E."/>
            <person name="Roest Crollius H."/>
            <person name="Montfort J."/>
            <person name="Robinson-Rechavi M."/>
            <person name="Bouchez O."/>
            <person name="Lampietro C."/>
            <person name="Lopez Roques C."/>
            <person name="Donnadieu C."/>
            <person name="Postlethwait J."/>
            <person name="Bobe J."/>
            <person name="Dillon D."/>
            <person name="Chandos A."/>
            <person name="von Hippel F."/>
            <person name="Guiguen Y."/>
        </authorList>
    </citation>
    <scope>NUCLEOTIDE SEQUENCE</scope>
    <source>
        <strain evidence="1">YG-Jan2019</strain>
    </source>
</reference>
<dbReference type="EMBL" id="CM055730">
    <property type="protein sequence ID" value="KAJ8013843.1"/>
    <property type="molecule type" value="Genomic_DNA"/>
</dbReference>
<sequence length="189" mass="20808">MTTALALIHPPIVRATLSLRHHYPSLQRLSLSPLSPLFFDTDLRLPLRSDRQNTEAGHPPPLRAMTNPDGSFPAPGPPSCSTLPALLMSSWSSKVRNPLPPAHYIRDSVSMQVGEAGGLYTGWRYGQVVGRKWSGKQVIGTQAIDPGTMRHPTQPRHHALGKPFIPRPFPVLSPEQRIYSFSTVVKGQV</sequence>
<gene>
    <name evidence="1" type="ORF">DPEC_G00034020</name>
</gene>
<accession>A0ACC2HCW6</accession>
<organism evidence="1 2">
    <name type="scientific">Dallia pectoralis</name>
    <name type="common">Alaska blackfish</name>
    <dbReference type="NCBI Taxonomy" id="75939"/>
    <lineage>
        <taxon>Eukaryota</taxon>
        <taxon>Metazoa</taxon>
        <taxon>Chordata</taxon>
        <taxon>Craniata</taxon>
        <taxon>Vertebrata</taxon>
        <taxon>Euteleostomi</taxon>
        <taxon>Actinopterygii</taxon>
        <taxon>Neopterygii</taxon>
        <taxon>Teleostei</taxon>
        <taxon>Protacanthopterygii</taxon>
        <taxon>Esociformes</taxon>
        <taxon>Umbridae</taxon>
        <taxon>Dallia</taxon>
    </lineage>
</organism>
<evidence type="ECO:0000313" key="2">
    <source>
        <dbReference type="Proteomes" id="UP001157502"/>
    </source>
</evidence>
<keyword evidence="2" id="KW-1185">Reference proteome</keyword>
<dbReference type="Proteomes" id="UP001157502">
    <property type="component" value="Chromosome 3"/>
</dbReference>
<evidence type="ECO:0000313" key="1">
    <source>
        <dbReference type="EMBL" id="KAJ8013843.1"/>
    </source>
</evidence>
<name>A0ACC2HCW6_DALPE</name>
<proteinExistence type="predicted"/>
<comment type="caution">
    <text evidence="1">The sequence shown here is derived from an EMBL/GenBank/DDBJ whole genome shotgun (WGS) entry which is preliminary data.</text>
</comment>